<comment type="caution">
    <text evidence="2">The sequence shown here is derived from an EMBL/GenBank/DDBJ whole genome shotgun (WGS) entry which is preliminary data.</text>
</comment>
<protein>
    <submittedName>
        <fullName evidence="2">Uncharacterized protein</fullName>
    </submittedName>
</protein>
<keyword evidence="1" id="KW-1133">Transmembrane helix</keyword>
<evidence type="ECO:0000313" key="3">
    <source>
        <dbReference type="Proteomes" id="UP000215914"/>
    </source>
</evidence>
<reference evidence="2" key="2">
    <citation type="submission" date="2020-06" db="EMBL/GenBank/DDBJ databases">
        <title>Helianthus annuus Genome sequencing and assembly Release 2.</title>
        <authorList>
            <person name="Gouzy J."/>
            <person name="Langlade N."/>
            <person name="Munos S."/>
        </authorList>
    </citation>
    <scope>NUCLEOTIDE SEQUENCE</scope>
    <source>
        <tissue evidence="2">Leaves</tissue>
    </source>
</reference>
<evidence type="ECO:0000313" key="2">
    <source>
        <dbReference type="EMBL" id="KAF5778966.1"/>
    </source>
</evidence>
<dbReference type="EMBL" id="MNCJ02000327">
    <property type="protein sequence ID" value="KAF5778966.1"/>
    <property type="molecule type" value="Genomic_DNA"/>
</dbReference>
<keyword evidence="3" id="KW-1185">Reference proteome</keyword>
<dbReference type="Gramene" id="mRNA:HanXRQr2_Chr12g0553801">
    <property type="protein sequence ID" value="CDS:HanXRQr2_Chr12g0553801.1"/>
    <property type="gene ID" value="HanXRQr2_Chr12g0553801"/>
</dbReference>
<keyword evidence="1" id="KW-0812">Transmembrane</keyword>
<proteinExistence type="predicted"/>
<name>A0A9K3HIH4_HELAN</name>
<dbReference type="AlphaFoldDB" id="A0A9K3HIH4"/>
<dbReference type="Proteomes" id="UP000215914">
    <property type="component" value="Unassembled WGS sequence"/>
</dbReference>
<evidence type="ECO:0000256" key="1">
    <source>
        <dbReference type="SAM" id="Phobius"/>
    </source>
</evidence>
<gene>
    <name evidence="2" type="ORF">HanXRQr2_Chr12g0553801</name>
</gene>
<organism evidence="2 3">
    <name type="scientific">Helianthus annuus</name>
    <name type="common">Common sunflower</name>
    <dbReference type="NCBI Taxonomy" id="4232"/>
    <lineage>
        <taxon>Eukaryota</taxon>
        <taxon>Viridiplantae</taxon>
        <taxon>Streptophyta</taxon>
        <taxon>Embryophyta</taxon>
        <taxon>Tracheophyta</taxon>
        <taxon>Spermatophyta</taxon>
        <taxon>Magnoliopsida</taxon>
        <taxon>eudicotyledons</taxon>
        <taxon>Gunneridae</taxon>
        <taxon>Pentapetalae</taxon>
        <taxon>asterids</taxon>
        <taxon>campanulids</taxon>
        <taxon>Asterales</taxon>
        <taxon>Asteraceae</taxon>
        <taxon>Asteroideae</taxon>
        <taxon>Heliantheae alliance</taxon>
        <taxon>Heliantheae</taxon>
        <taxon>Helianthus</taxon>
    </lineage>
</organism>
<sequence>MRYGGINAHLPATFPTNARKFTCHLHRFVSIFGMLKLLLRALLVHFMTYTLMSGSFTLLILFLEPSSPHLLI</sequence>
<feature type="transmembrane region" description="Helical" evidence="1">
    <location>
        <begin position="37"/>
        <end position="63"/>
    </location>
</feature>
<reference evidence="2" key="1">
    <citation type="journal article" date="2017" name="Nature">
        <title>The sunflower genome provides insights into oil metabolism, flowering and Asterid evolution.</title>
        <authorList>
            <person name="Badouin H."/>
            <person name="Gouzy J."/>
            <person name="Grassa C.J."/>
            <person name="Murat F."/>
            <person name="Staton S.E."/>
            <person name="Cottret L."/>
            <person name="Lelandais-Briere C."/>
            <person name="Owens G.L."/>
            <person name="Carrere S."/>
            <person name="Mayjonade B."/>
            <person name="Legrand L."/>
            <person name="Gill N."/>
            <person name="Kane N.C."/>
            <person name="Bowers J.E."/>
            <person name="Hubner S."/>
            <person name="Bellec A."/>
            <person name="Berard A."/>
            <person name="Berges H."/>
            <person name="Blanchet N."/>
            <person name="Boniface M.C."/>
            <person name="Brunel D."/>
            <person name="Catrice O."/>
            <person name="Chaidir N."/>
            <person name="Claudel C."/>
            <person name="Donnadieu C."/>
            <person name="Faraut T."/>
            <person name="Fievet G."/>
            <person name="Helmstetter N."/>
            <person name="King M."/>
            <person name="Knapp S.J."/>
            <person name="Lai Z."/>
            <person name="Le Paslier M.C."/>
            <person name="Lippi Y."/>
            <person name="Lorenzon L."/>
            <person name="Mandel J.R."/>
            <person name="Marage G."/>
            <person name="Marchand G."/>
            <person name="Marquand E."/>
            <person name="Bret-Mestries E."/>
            <person name="Morien E."/>
            <person name="Nambeesan S."/>
            <person name="Nguyen T."/>
            <person name="Pegot-Espagnet P."/>
            <person name="Pouilly N."/>
            <person name="Raftis F."/>
            <person name="Sallet E."/>
            <person name="Schiex T."/>
            <person name="Thomas J."/>
            <person name="Vandecasteele C."/>
            <person name="Vares D."/>
            <person name="Vear F."/>
            <person name="Vautrin S."/>
            <person name="Crespi M."/>
            <person name="Mangin B."/>
            <person name="Burke J.M."/>
            <person name="Salse J."/>
            <person name="Munos S."/>
            <person name="Vincourt P."/>
            <person name="Rieseberg L.H."/>
            <person name="Langlade N.B."/>
        </authorList>
    </citation>
    <scope>NUCLEOTIDE SEQUENCE</scope>
    <source>
        <tissue evidence="2">Leaves</tissue>
    </source>
</reference>
<accession>A0A9K3HIH4</accession>
<keyword evidence="1" id="KW-0472">Membrane</keyword>